<feature type="transmembrane region" description="Helical" evidence="1">
    <location>
        <begin position="12"/>
        <end position="32"/>
    </location>
</feature>
<keyword evidence="1" id="KW-0472">Membrane</keyword>
<sequence length="72" mass="8440">MMDWGHGFWGYGGAFMWLIFLVLIGIIIYFVLRGDKLMKHGGEETALDILKKRYAKGEITKQEYEKIKKDLQ</sequence>
<gene>
    <name evidence="3" type="ORF">AMJ83_02710</name>
</gene>
<keyword evidence="1" id="KW-1133">Transmembrane helix</keyword>
<keyword evidence="1" id="KW-0812">Transmembrane</keyword>
<accession>A0A0S8FWP5</accession>
<evidence type="ECO:0000259" key="2">
    <source>
        <dbReference type="Pfam" id="PF09851"/>
    </source>
</evidence>
<evidence type="ECO:0000256" key="1">
    <source>
        <dbReference type="SAM" id="Phobius"/>
    </source>
</evidence>
<reference evidence="3 4" key="1">
    <citation type="journal article" date="2015" name="Microbiome">
        <title>Genomic resolution of linkages in carbon, nitrogen, and sulfur cycling among widespread estuary sediment bacteria.</title>
        <authorList>
            <person name="Baker B.J."/>
            <person name="Lazar C.S."/>
            <person name="Teske A.P."/>
            <person name="Dick G.J."/>
        </authorList>
    </citation>
    <scope>NUCLEOTIDE SEQUENCE [LARGE SCALE GENOMIC DNA]</scope>
    <source>
        <strain evidence="3">SM23_42</strain>
    </source>
</reference>
<evidence type="ECO:0000313" key="3">
    <source>
        <dbReference type="EMBL" id="KPK64347.1"/>
    </source>
</evidence>
<comment type="caution">
    <text evidence="3">The sequence shown here is derived from an EMBL/GenBank/DDBJ whole genome shotgun (WGS) entry which is preliminary data.</text>
</comment>
<dbReference type="Proteomes" id="UP000051373">
    <property type="component" value="Unassembled WGS sequence"/>
</dbReference>
<dbReference type="EMBL" id="LJUJ01000003">
    <property type="protein sequence ID" value="KPK64347.1"/>
    <property type="molecule type" value="Genomic_DNA"/>
</dbReference>
<dbReference type="Pfam" id="PF09851">
    <property type="entry name" value="SHOCT"/>
    <property type="match status" value="1"/>
</dbReference>
<evidence type="ECO:0000313" key="4">
    <source>
        <dbReference type="Proteomes" id="UP000051373"/>
    </source>
</evidence>
<protein>
    <recommendedName>
        <fullName evidence="2">SHOCT domain-containing protein</fullName>
    </recommendedName>
</protein>
<dbReference type="AlphaFoldDB" id="A0A0S8FWP5"/>
<dbReference type="PATRIC" id="fig|1703779.3.peg.542"/>
<dbReference type="InterPro" id="IPR018649">
    <property type="entry name" value="SHOCT"/>
</dbReference>
<name>A0A0S8FWP5_UNCW3</name>
<proteinExistence type="predicted"/>
<feature type="domain" description="SHOCT" evidence="2">
    <location>
        <begin position="45"/>
        <end position="71"/>
    </location>
</feature>
<organism evidence="3 4">
    <name type="scientific">candidate division WOR_3 bacterium SM23_42</name>
    <dbReference type="NCBI Taxonomy" id="1703779"/>
    <lineage>
        <taxon>Bacteria</taxon>
        <taxon>Bacteria division WOR-3</taxon>
    </lineage>
</organism>